<name>A0A1H9BZ51_9GAMM</name>
<dbReference type="InterPro" id="IPR002937">
    <property type="entry name" value="Amino_oxidase"/>
</dbReference>
<dbReference type="Proteomes" id="UP000199233">
    <property type="component" value="Unassembled WGS sequence"/>
</dbReference>
<dbReference type="RefSeq" id="WP_093282379.1">
    <property type="nucleotide sequence ID" value="NZ_FOFS01000002.1"/>
</dbReference>
<sequence>MRRYDAIIVGAGHNGLVCAAYLARAGRKVLLLERRGIVGGAAVSEEIAPGYRASTASYLVSLLLPAVACELRLKDFGYRVLTRNPSSFTPLPDGRSLLMGPDEALNQREIAKFSARDAQAYPRYEAWLTRIAEALEPALEDIPPELLPLPADYRHRGLLDRLRNLARALRFHRAMRKLGAELPSALELIVGPARPILDRWFESEALKVTLATDAIIGAMAPPSAPGTGYVLLHHVMGTAGGARGVWGYVEGGMGALTQALWRSAQSLGAQLKLDAPVARVLVQGERAVGVQLESGERIEAGCVISNATPAITFLKLLEAGVLPEAFRSAVQRIDYSSAVMKINLALSELPDFTCLPGRALGPQHRGTIHISPTLEYLERAYEDARRGAPSREPVIEMTLPTSVDQTLAPAGHHIAQLFVQYAPYALAQGGWDELAGPFAQRCIEAVNAYAPNFAASVLHRQLLSPLELERRFALTGGNIFHGAMSLHQLFGFRPVPGWGDYRTPLKGLYLCGAGAHPGGGVSGAPGRNAAQVVLQD</sequence>
<protein>
    <recommendedName>
        <fullName evidence="3">Pyridine nucleotide-disulfide oxidoreductase domain-containing protein 2</fullName>
    </recommendedName>
</protein>
<evidence type="ECO:0000313" key="5">
    <source>
        <dbReference type="EMBL" id="SEP94134.1"/>
    </source>
</evidence>
<reference evidence="5 6" key="1">
    <citation type="submission" date="2016-10" db="EMBL/GenBank/DDBJ databases">
        <authorList>
            <person name="de Groot N.N."/>
        </authorList>
    </citation>
    <scope>NUCLEOTIDE SEQUENCE [LARGE SCALE GENOMIC DNA]</scope>
    <source>
        <strain evidence="5 6">DSM 25927</strain>
    </source>
</reference>
<accession>A0A1H9BZ51</accession>
<evidence type="ECO:0000259" key="4">
    <source>
        <dbReference type="Pfam" id="PF01593"/>
    </source>
</evidence>
<comment type="function">
    <text evidence="1">Probable oxidoreductase that may play a role as regulator of mitochondrial function.</text>
</comment>
<evidence type="ECO:0000256" key="2">
    <source>
        <dbReference type="ARBA" id="ARBA00038825"/>
    </source>
</evidence>
<dbReference type="PANTHER" id="PTHR10668">
    <property type="entry name" value="PHYTOENE DEHYDROGENASE"/>
    <property type="match status" value="1"/>
</dbReference>
<dbReference type="EMBL" id="FOFS01000002">
    <property type="protein sequence ID" value="SEP94134.1"/>
    <property type="molecule type" value="Genomic_DNA"/>
</dbReference>
<comment type="subunit">
    <text evidence="2">Interacts with COX5B; this interaction may contribute to localize PYROXD2 to the inner face of the inner mitochondrial membrane.</text>
</comment>
<dbReference type="AlphaFoldDB" id="A0A1H9BZ51"/>
<dbReference type="STRING" id="489703.SAMN04488038_102286"/>
<evidence type="ECO:0000256" key="1">
    <source>
        <dbReference type="ARBA" id="ARBA00037217"/>
    </source>
</evidence>
<dbReference type="OrthoDB" id="9774675at2"/>
<dbReference type="PANTHER" id="PTHR10668:SF103">
    <property type="entry name" value="PYRIDINE NUCLEOTIDE-DISULFIDE OXIDOREDUCTASE DOMAIN-CONTAINING PROTEIN 2"/>
    <property type="match status" value="1"/>
</dbReference>
<feature type="domain" description="Amine oxidase" evidence="4">
    <location>
        <begin position="15"/>
        <end position="344"/>
    </location>
</feature>
<evidence type="ECO:0000313" key="6">
    <source>
        <dbReference type="Proteomes" id="UP000199233"/>
    </source>
</evidence>
<gene>
    <name evidence="5" type="ORF">SAMN04488038_102286</name>
</gene>
<keyword evidence="6" id="KW-1185">Reference proteome</keyword>
<dbReference type="SUPFAM" id="SSF51905">
    <property type="entry name" value="FAD/NAD(P)-binding domain"/>
    <property type="match status" value="1"/>
</dbReference>
<dbReference type="InterPro" id="IPR036188">
    <property type="entry name" value="FAD/NAD-bd_sf"/>
</dbReference>
<dbReference type="Pfam" id="PF01593">
    <property type="entry name" value="Amino_oxidase"/>
    <property type="match status" value="1"/>
</dbReference>
<proteinExistence type="predicted"/>
<evidence type="ECO:0000256" key="3">
    <source>
        <dbReference type="ARBA" id="ARBA00040298"/>
    </source>
</evidence>
<organism evidence="5 6">
    <name type="scientific">Solimonas aquatica</name>
    <dbReference type="NCBI Taxonomy" id="489703"/>
    <lineage>
        <taxon>Bacteria</taxon>
        <taxon>Pseudomonadati</taxon>
        <taxon>Pseudomonadota</taxon>
        <taxon>Gammaproteobacteria</taxon>
        <taxon>Nevskiales</taxon>
        <taxon>Nevskiaceae</taxon>
        <taxon>Solimonas</taxon>
    </lineage>
</organism>
<dbReference type="Gene3D" id="3.50.50.60">
    <property type="entry name" value="FAD/NAD(P)-binding domain"/>
    <property type="match status" value="2"/>
</dbReference>
<dbReference type="GO" id="GO:0016491">
    <property type="term" value="F:oxidoreductase activity"/>
    <property type="evidence" value="ECO:0007669"/>
    <property type="project" value="InterPro"/>
</dbReference>